<evidence type="ECO:0000256" key="1">
    <source>
        <dbReference type="ARBA" id="ARBA00006717"/>
    </source>
</evidence>
<dbReference type="Proteomes" id="UP000231569">
    <property type="component" value="Unassembled WGS sequence"/>
</dbReference>
<evidence type="ECO:0000256" key="2">
    <source>
        <dbReference type="ARBA" id="ARBA00012028"/>
    </source>
</evidence>
<dbReference type="Gene3D" id="3.40.50.1240">
    <property type="entry name" value="Phosphoglycerate mutase-like"/>
    <property type="match status" value="1"/>
</dbReference>
<comment type="caution">
    <text evidence="7">The sequence shown here is derived from an EMBL/GenBank/DDBJ whole genome shotgun (WGS) entry which is preliminary data.</text>
</comment>
<feature type="active site" description="Tele-phosphohistidine intermediate" evidence="5">
    <location>
        <position position="41"/>
    </location>
</feature>
<gene>
    <name evidence="7" type="ORF">COU89_01010</name>
</gene>
<dbReference type="SUPFAM" id="SSF53254">
    <property type="entry name" value="Phosphoglycerate mutase-like"/>
    <property type="match status" value="1"/>
</dbReference>
<dbReference type="GO" id="GO:0006096">
    <property type="term" value="P:glycolytic process"/>
    <property type="evidence" value="ECO:0007669"/>
    <property type="project" value="UniProtKB-KW"/>
</dbReference>
<dbReference type="InterPro" id="IPR013078">
    <property type="entry name" value="His_Pase_superF_clade-1"/>
</dbReference>
<keyword evidence="3" id="KW-0324">Glycolysis</keyword>
<feature type="binding site" evidence="6">
    <location>
        <begin position="141"/>
        <end position="142"/>
    </location>
    <ligand>
        <name>substrate</name>
    </ligand>
</feature>
<feature type="binding site" evidence="6">
    <location>
        <begin position="115"/>
        <end position="118"/>
    </location>
    <ligand>
        <name>substrate</name>
    </ligand>
</feature>
<feature type="active site" description="Proton donor/acceptor" evidence="5">
    <location>
        <position position="115"/>
    </location>
</feature>
<evidence type="ECO:0000313" key="8">
    <source>
        <dbReference type="Proteomes" id="UP000231569"/>
    </source>
</evidence>
<dbReference type="EC" id="5.4.2.11" evidence="2"/>
<evidence type="ECO:0000256" key="3">
    <source>
        <dbReference type="ARBA" id="ARBA00023152"/>
    </source>
</evidence>
<evidence type="ECO:0000256" key="5">
    <source>
        <dbReference type="PIRSR" id="PIRSR613078-1"/>
    </source>
</evidence>
<sequence>MTDFEALQKSALASLKNPGAALTPMPKSNTDEPPTLYLFRHCETYDNVRRIFSGHRQSTLTHAGKAQAKELAEKLKEKHIDLFISPALERCIQTLEPIQKYHKGVPYIIKPELVERDYGDITGKSKMTVMREHPKEAILWRRSWNVPPPNGESLEQVWNRRIKSFCKWLEKKMKDENINVAYSGTNNTVRLIRMYFEPLERDEMLTIENAYRDYASYHLT</sequence>
<reference evidence="8" key="1">
    <citation type="submission" date="2017-09" db="EMBL/GenBank/DDBJ databases">
        <title>Depth-based differentiation of microbial function through sediment-hosted aquifers and enrichment of novel symbionts in the deep terrestrial subsurface.</title>
        <authorList>
            <person name="Probst A.J."/>
            <person name="Ladd B."/>
            <person name="Jarett J.K."/>
            <person name="Geller-Mcgrath D.E."/>
            <person name="Sieber C.M.K."/>
            <person name="Emerson J.B."/>
            <person name="Anantharaman K."/>
            <person name="Thomas B.C."/>
            <person name="Malmstrom R."/>
            <person name="Stieglmeier M."/>
            <person name="Klingl A."/>
            <person name="Woyke T."/>
            <person name="Ryan C.M."/>
            <person name="Banfield J.F."/>
        </authorList>
    </citation>
    <scope>NUCLEOTIDE SEQUENCE [LARGE SCALE GENOMIC DNA]</scope>
</reference>
<evidence type="ECO:0000313" key="7">
    <source>
        <dbReference type="EMBL" id="PJE63847.1"/>
    </source>
</evidence>
<comment type="similarity">
    <text evidence="1">Belongs to the phosphoglycerate mutase family. BPG-dependent PGAM subfamily.</text>
</comment>
<dbReference type="InterPro" id="IPR005952">
    <property type="entry name" value="Phosphogly_mut1"/>
</dbReference>
<feature type="binding site" evidence="6">
    <location>
        <position position="126"/>
    </location>
    <ligand>
        <name>substrate</name>
    </ligand>
</feature>
<dbReference type="InterPro" id="IPR029033">
    <property type="entry name" value="His_PPase_superfam"/>
</dbReference>
<dbReference type="GO" id="GO:0004619">
    <property type="term" value="F:phosphoglycerate mutase activity"/>
    <property type="evidence" value="ECO:0007669"/>
    <property type="project" value="UniProtKB-EC"/>
</dbReference>
<evidence type="ECO:0000256" key="6">
    <source>
        <dbReference type="PIRSR" id="PIRSR613078-2"/>
    </source>
</evidence>
<feature type="binding site" evidence="6">
    <location>
        <position position="90"/>
    </location>
    <ligand>
        <name>substrate</name>
    </ligand>
</feature>
<accession>A0A2M8KV86</accession>
<name>A0A2M8KV86_9BACT</name>
<evidence type="ECO:0000256" key="4">
    <source>
        <dbReference type="ARBA" id="ARBA00023235"/>
    </source>
</evidence>
<feature type="binding site" evidence="6">
    <location>
        <begin position="40"/>
        <end position="47"/>
    </location>
    <ligand>
        <name>substrate</name>
    </ligand>
</feature>
<dbReference type="Pfam" id="PF00300">
    <property type="entry name" value="His_Phos_1"/>
    <property type="match status" value="1"/>
</dbReference>
<organism evidence="7 8">
    <name type="scientific">Candidatus Roizmanbacteria bacterium CG10_big_fil_rev_8_21_14_0_10_45_7</name>
    <dbReference type="NCBI Taxonomy" id="1974854"/>
    <lineage>
        <taxon>Bacteria</taxon>
        <taxon>Candidatus Roizmaniibacteriota</taxon>
    </lineage>
</organism>
<dbReference type="PANTHER" id="PTHR11931">
    <property type="entry name" value="PHOSPHOGLYCERATE MUTASE"/>
    <property type="match status" value="1"/>
</dbReference>
<dbReference type="EMBL" id="PFEE01000024">
    <property type="protein sequence ID" value="PJE63847.1"/>
    <property type="molecule type" value="Genomic_DNA"/>
</dbReference>
<protein>
    <recommendedName>
        <fullName evidence="2">phosphoglycerate mutase (2,3-diphosphoglycerate-dependent)</fullName>
        <ecNumber evidence="2">5.4.2.11</ecNumber>
    </recommendedName>
</protein>
<dbReference type="AlphaFoldDB" id="A0A2M8KV86"/>
<dbReference type="CDD" id="cd07067">
    <property type="entry name" value="HP_PGM_like"/>
    <property type="match status" value="1"/>
</dbReference>
<proteinExistence type="inferred from homology"/>
<keyword evidence="4" id="KW-0413">Isomerase</keyword>